<dbReference type="EMBL" id="KZ613520">
    <property type="protein sequence ID" value="PMD14677.1"/>
    <property type="molecule type" value="Genomic_DNA"/>
</dbReference>
<evidence type="ECO:0000313" key="2">
    <source>
        <dbReference type="Proteomes" id="UP000235672"/>
    </source>
</evidence>
<evidence type="ECO:0000313" key="1">
    <source>
        <dbReference type="EMBL" id="PMD14677.1"/>
    </source>
</evidence>
<proteinExistence type="predicted"/>
<keyword evidence="2" id="KW-1185">Reference proteome</keyword>
<name>A0A2J6PKX4_9HELO</name>
<dbReference type="AlphaFoldDB" id="A0A2J6PKX4"/>
<accession>A0A2J6PKX4</accession>
<organism evidence="1 2">
    <name type="scientific">Hyaloscypha hepaticicola</name>
    <dbReference type="NCBI Taxonomy" id="2082293"/>
    <lineage>
        <taxon>Eukaryota</taxon>
        <taxon>Fungi</taxon>
        <taxon>Dikarya</taxon>
        <taxon>Ascomycota</taxon>
        <taxon>Pezizomycotina</taxon>
        <taxon>Leotiomycetes</taxon>
        <taxon>Helotiales</taxon>
        <taxon>Hyaloscyphaceae</taxon>
        <taxon>Hyaloscypha</taxon>
    </lineage>
</organism>
<gene>
    <name evidence="1" type="ORF">NA56DRAFT_710748</name>
</gene>
<reference evidence="1 2" key="1">
    <citation type="submission" date="2016-05" db="EMBL/GenBank/DDBJ databases">
        <title>A degradative enzymes factory behind the ericoid mycorrhizal symbiosis.</title>
        <authorList>
            <consortium name="DOE Joint Genome Institute"/>
            <person name="Martino E."/>
            <person name="Morin E."/>
            <person name="Grelet G."/>
            <person name="Kuo A."/>
            <person name="Kohler A."/>
            <person name="Daghino S."/>
            <person name="Barry K."/>
            <person name="Choi C."/>
            <person name="Cichocki N."/>
            <person name="Clum A."/>
            <person name="Copeland A."/>
            <person name="Hainaut M."/>
            <person name="Haridas S."/>
            <person name="Labutti K."/>
            <person name="Lindquist E."/>
            <person name="Lipzen A."/>
            <person name="Khouja H.-R."/>
            <person name="Murat C."/>
            <person name="Ohm R."/>
            <person name="Olson A."/>
            <person name="Spatafora J."/>
            <person name="Veneault-Fourrey C."/>
            <person name="Henrissat B."/>
            <person name="Grigoriev I."/>
            <person name="Martin F."/>
            <person name="Perotto S."/>
        </authorList>
    </citation>
    <scope>NUCLEOTIDE SEQUENCE [LARGE SCALE GENOMIC DNA]</scope>
    <source>
        <strain evidence="1 2">UAMH 7357</strain>
    </source>
</reference>
<dbReference type="Proteomes" id="UP000235672">
    <property type="component" value="Unassembled WGS sequence"/>
</dbReference>
<sequence>MAGVKVVEVTLGPNEWEEDMREWYSIEGGVISRKLAKGAKAYMLQTRFLTFYILKTTPKRITSSARGTQIRYDTFVQLSPGIWFRFDRPSTCKQAEFHFAVSSDTGRAFPADTSVTLILGEDKVSDITTGGMDCSVTSPSTPTDDNVSGVVFSNIKVMNLATSVSADPKVSNAVPATEAPINTIHSLSAEDDSSNKAPANMKWVFWEPPAYIKPKGPDRTQAASSFYILYFEWASIPRDRDSSIDNEDFSLFD</sequence>
<protein>
    <submittedName>
        <fullName evidence="1">Uncharacterized protein</fullName>
    </submittedName>
</protein>